<evidence type="ECO:0000313" key="3">
    <source>
        <dbReference type="EMBL" id="KKB84032.1"/>
    </source>
</evidence>
<accession>A0A0F5LQU9</accession>
<feature type="signal peptide" evidence="1">
    <location>
        <begin position="1"/>
        <end position="26"/>
    </location>
</feature>
<protein>
    <submittedName>
        <fullName evidence="4">Uncharacterized conserved protein, contains a C-terminal beta-barrel porin domain</fullName>
    </submittedName>
</protein>
<evidence type="ECO:0000259" key="2">
    <source>
        <dbReference type="PROSITE" id="PS51208"/>
    </source>
</evidence>
<name>A0A0F5LQU9_9HYPH</name>
<dbReference type="OrthoDB" id="8255242at2"/>
<feature type="domain" description="Autotransporter" evidence="2">
    <location>
        <begin position="393"/>
        <end position="668"/>
    </location>
</feature>
<dbReference type="AlphaFoldDB" id="A0A0F5LQU9"/>
<dbReference type="EMBL" id="LAJF01000084">
    <property type="protein sequence ID" value="KKB84032.1"/>
    <property type="molecule type" value="Genomic_DNA"/>
</dbReference>
<dbReference type="PROSITE" id="PS51208">
    <property type="entry name" value="AUTOTRANSPORTER"/>
    <property type="match status" value="1"/>
</dbReference>
<proteinExistence type="predicted"/>
<keyword evidence="1" id="KW-0732">Signal</keyword>
<dbReference type="SUPFAM" id="SSF103515">
    <property type="entry name" value="Autotransporter"/>
    <property type="match status" value="1"/>
</dbReference>
<organism evidence="3 5">
    <name type="scientific">Devosia limi DSM 17137</name>
    <dbReference type="NCBI Taxonomy" id="1121477"/>
    <lineage>
        <taxon>Bacteria</taxon>
        <taxon>Pseudomonadati</taxon>
        <taxon>Pseudomonadota</taxon>
        <taxon>Alphaproteobacteria</taxon>
        <taxon>Hyphomicrobiales</taxon>
        <taxon>Devosiaceae</taxon>
        <taxon>Devosia</taxon>
    </lineage>
</organism>
<dbReference type="RefSeq" id="WP_046135551.1">
    <property type="nucleotide sequence ID" value="NZ_FQVC01000002.1"/>
</dbReference>
<dbReference type="Proteomes" id="UP000033608">
    <property type="component" value="Unassembled WGS sequence"/>
</dbReference>
<evidence type="ECO:0000313" key="5">
    <source>
        <dbReference type="Proteomes" id="UP000033608"/>
    </source>
</evidence>
<dbReference type="Proteomes" id="UP000184533">
    <property type="component" value="Unassembled WGS sequence"/>
</dbReference>
<dbReference type="STRING" id="1121477.SAMN02745223_00701"/>
<dbReference type="PATRIC" id="fig|1121477.3.peg.3602"/>
<dbReference type="EMBL" id="FQVC01000002">
    <property type="protein sequence ID" value="SHE61894.1"/>
    <property type="molecule type" value="Genomic_DNA"/>
</dbReference>
<dbReference type="Gene3D" id="2.40.128.130">
    <property type="entry name" value="Autotransporter beta-domain"/>
    <property type="match status" value="1"/>
</dbReference>
<dbReference type="Pfam" id="PF03797">
    <property type="entry name" value="Autotransporter"/>
    <property type="match status" value="1"/>
</dbReference>
<feature type="chain" id="PRO_5015038336" evidence="1">
    <location>
        <begin position="27"/>
        <end position="668"/>
    </location>
</feature>
<dbReference type="SMART" id="SM00869">
    <property type="entry name" value="Autotransporter"/>
    <property type="match status" value="1"/>
</dbReference>
<reference evidence="3 5" key="1">
    <citation type="submission" date="2015-03" db="EMBL/GenBank/DDBJ databases">
        <authorList>
            <person name="Hassan Y.I."/>
            <person name="Lepp D."/>
            <person name="Zhou T."/>
        </authorList>
    </citation>
    <scope>NUCLEOTIDE SEQUENCE [LARGE SCALE GENOMIC DNA]</scope>
    <source>
        <strain evidence="3 5">DSM 17137</strain>
    </source>
</reference>
<evidence type="ECO:0000256" key="1">
    <source>
        <dbReference type="SAM" id="SignalP"/>
    </source>
</evidence>
<reference evidence="4 6" key="2">
    <citation type="submission" date="2016-11" db="EMBL/GenBank/DDBJ databases">
        <authorList>
            <person name="Jaros S."/>
            <person name="Januszkiewicz K."/>
            <person name="Wedrychowicz H."/>
        </authorList>
    </citation>
    <scope>NUCLEOTIDE SEQUENCE [LARGE SCALE GENOMIC DNA]</scope>
    <source>
        <strain evidence="4 6">DSM 17137</strain>
    </source>
</reference>
<evidence type="ECO:0000313" key="4">
    <source>
        <dbReference type="EMBL" id="SHE61894.1"/>
    </source>
</evidence>
<dbReference type="InterPro" id="IPR005546">
    <property type="entry name" value="Autotransporte_beta"/>
</dbReference>
<dbReference type="InterPro" id="IPR036709">
    <property type="entry name" value="Autotransporte_beta_dom_sf"/>
</dbReference>
<gene>
    <name evidence="4" type="ORF">SAMN02745223_00701</name>
    <name evidence="3" type="ORF">VW29_12240</name>
</gene>
<sequence>MKTTRFAVLPAMVVLAVAAQSGVAQAFDQTIVDRQTETTTQTLLGTGDTLTVDGGGKVAVGGNAVVMNGSNQLLTNRGMIEAIGTGNAVHVNGAAARIRNYGVISASGMSSYGIQSSALNTDLINFGGIITYADCAYGVYAVADYFTIVNNGTISTKGDTSSYGVYVENGNHATVINNGLIDTSGSTAGGITLWGSQASITNSGTLTTSGANSIGIYAWYGAGLNSQNVLTNTGTIRTTGVGSQAIYANATGMTVINSGTVVSQHAEAFFMGQPDQTLTLLAGSVVEGGIRFTQAASATLNIGKGLNAKLTLDGIPGVINTNGQAYGIAGNVLAVVSAEAAGAGGMAAAATNSAIAGTVRGHVDGRRSGLSGGGTAPLGYAPTPAAPVFPDFAPSVDFGAWVSGYGAASAPGGGKAGVRTSQGGGLAGFDARLSEQSMAGLFAGFGQGVVRLDDGSNVETTTLVGGSYGAIRFGSGFFDASASIGATFNRSARRIINNAVAGGIETADGQYGGVFISPSVTLGFDYDLGPARLTPSISLLYAGVYQNGYAETGTSANLILGSQVTHVLNARGEIELGTIKLDDMPGGWSGSVKIGAEGTVTDGGATSASLLGSALNLAGSTSMEGRGFFGASLGFSQSGFDFSAKTEVGYSTAGILSGSVQGAIGVQF</sequence>
<keyword evidence="5" id="KW-1185">Reference proteome</keyword>
<evidence type="ECO:0000313" key="6">
    <source>
        <dbReference type="Proteomes" id="UP000184533"/>
    </source>
</evidence>